<keyword evidence="1" id="KW-0378">Hydrolase</keyword>
<dbReference type="Proteomes" id="UP000250321">
    <property type="component" value="Unassembled WGS sequence"/>
</dbReference>
<organism evidence="4 5">
    <name type="scientific">Prunus yedoensis var. nudiflora</name>
    <dbReference type="NCBI Taxonomy" id="2094558"/>
    <lineage>
        <taxon>Eukaryota</taxon>
        <taxon>Viridiplantae</taxon>
        <taxon>Streptophyta</taxon>
        <taxon>Embryophyta</taxon>
        <taxon>Tracheophyta</taxon>
        <taxon>Spermatophyta</taxon>
        <taxon>Magnoliopsida</taxon>
        <taxon>eudicotyledons</taxon>
        <taxon>Gunneridae</taxon>
        <taxon>Pentapetalae</taxon>
        <taxon>rosids</taxon>
        <taxon>fabids</taxon>
        <taxon>Rosales</taxon>
        <taxon>Rosaceae</taxon>
        <taxon>Amygdaloideae</taxon>
        <taxon>Amygdaleae</taxon>
        <taxon>Prunus</taxon>
    </lineage>
</organism>
<name>A0A315AXM5_PRUYE</name>
<reference evidence="4 5" key="1">
    <citation type="submission" date="2018-02" db="EMBL/GenBank/DDBJ databases">
        <title>Draft genome of wild Prunus yedoensis var. nudiflora.</title>
        <authorList>
            <person name="Baek S."/>
            <person name="Kim J.-H."/>
            <person name="Choi K."/>
            <person name="Kim G.-B."/>
            <person name="Cho A."/>
            <person name="Jang H."/>
            <person name="Shin C.-H."/>
            <person name="Yu H.-J."/>
            <person name="Mun J.-H."/>
        </authorList>
    </citation>
    <scope>NUCLEOTIDE SEQUENCE [LARGE SCALE GENOMIC DNA]</scope>
    <source>
        <strain evidence="5">cv. Jeju island</strain>
        <tissue evidence="4">Leaf</tissue>
    </source>
</reference>
<keyword evidence="5" id="KW-1185">Reference proteome</keyword>
<dbReference type="STRING" id="2094558.A0A315AXM5"/>
<dbReference type="EMBL" id="PJQY01000089">
    <property type="protein sequence ID" value="PQQ18976.1"/>
    <property type="molecule type" value="Genomic_DNA"/>
</dbReference>
<dbReference type="OrthoDB" id="1600564at2759"/>
<gene>
    <name evidence="4" type="ORF">Pyn_27318</name>
</gene>
<proteinExistence type="predicted"/>
<evidence type="ECO:0000256" key="1">
    <source>
        <dbReference type="ARBA" id="ARBA00022801"/>
    </source>
</evidence>
<keyword evidence="2" id="KW-0442">Lipid degradation</keyword>
<sequence>MNFAFGGIGVFDTLVSGSNLTTQIDFFEQLLQQRVYAINDVINSSIALVSVAGNDYAAHFGRPGNDTKILVGIDAFGVIVVAIRPNPVSGMYIW</sequence>
<dbReference type="AlphaFoldDB" id="A0A315AXM5"/>
<comment type="caution">
    <text evidence="4">The sequence shown here is derived from an EMBL/GenBank/DDBJ whole genome shotgun (WGS) entry which is preliminary data.</text>
</comment>
<evidence type="ECO:0000256" key="3">
    <source>
        <dbReference type="ARBA" id="ARBA00023098"/>
    </source>
</evidence>
<evidence type="ECO:0000313" key="5">
    <source>
        <dbReference type="Proteomes" id="UP000250321"/>
    </source>
</evidence>
<evidence type="ECO:0000256" key="2">
    <source>
        <dbReference type="ARBA" id="ARBA00022963"/>
    </source>
</evidence>
<dbReference type="GO" id="GO:0016787">
    <property type="term" value="F:hydrolase activity"/>
    <property type="evidence" value="ECO:0007669"/>
    <property type="project" value="UniProtKB-KW"/>
</dbReference>
<keyword evidence="3" id="KW-0443">Lipid metabolism</keyword>
<protein>
    <submittedName>
        <fullName evidence="4">GDSL esterase/lipase</fullName>
    </submittedName>
</protein>
<dbReference type="PANTHER" id="PTHR46020:SF4">
    <property type="entry name" value="OS04G0650200 PROTEIN"/>
    <property type="match status" value="1"/>
</dbReference>
<accession>A0A315AXM5</accession>
<dbReference type="PANTHER" id="PTHR46020">
    <property type="entry name" value="OSJNBB0059K02.9 PROTEIN"/>
    <property type="match status" value="1"/>
</dbReference>
<dbReference type="GO" id="GO:0016042">
    <property type="term" value="P:lipid catabolic process"/>
    <property type="evidence" value="ECO:0007669"/>
    <property type="project" value="UniProtKB-KW"/>
</dbReference>
<evidence type="ECO:0000313" key="4">
    <source>
        <dbReference type="EMBL" id="PQQ18976.1"/>
    </source>
</evidence>